<evidence type="ECO:0000256" key="3">
    <source>
        <dbReference type="ARBA" id="ARBA00023125"/>
    </source>
</evidence>
<evidence type="ECO:0000313" key="7">
    <source>
        <dbReference type="EMBL" id="MDB7085728.1"/>
    </source>
</evidence>
<gene>
    <name evidence="7" type="ORF">PM738_18145</name>
</gene>
<comment type="similarity">
    <text evidence="1">In the C-terminal section; belongs to the transposase 35 family.</text>
</comment>
<evidence type="ECO:0000256" key="2">
    <source>
        <dbReference type="ARBA" id="ARBA00022578"/>
    </source>
</evidence>
<evidence type="ECO:0000259" key="5">
    <source>
        <dbReference type="Pfam" id="PF01385"/>
    </source>
</evidence>
<dbReference type="GO" id="GO:0003677">
    <property type="term" value="F:DNA binding"/>
    <property type="evidence" value="ECO:0007669"/>
    <property type="project" value="UniProtKB-KW"/>
</dbReference>
<sequence length="379" mass="43994">MEQMTVTAKIQISVSGTDRALLDNTMSVYRDACNYVSDYVFRTHDLKQFSLNKILYSDIRENFGLKSQMAQSVFKTVIARYKTILENQSEWIKPSFKKPQYELVWNRDYSLTQNRFSVNTLNGRVKLPYFAKGMSKYFDHTVYKFGTARLVNKHGKYFLHIPVTCDVEEVSLSDICNVVGIDRGINFVVATYNSRHKSGFVNGKAIKQKRAAYSKLRKELQMRQTPSSRRRIKAIGQRENRWMQDINHQVSKALVENNPKHTLFVLEDLSGVRNATERVRTKDRYVSVSWSFYDLEQKLVYKAKQNQSAVIKVNPRYTSQCCPVCGHIEKSNRNKKLHLFNCKNCGYKSNDDRIGAMNLYRMGINYLEDSQVPNTVTAE</sequence>
<keyword evidence="3" id="KW-0238">DNA-binding</keyword>
<evidence type="ECO:0000256" key="4">
    <source>
        <dbReference type="ARBA" id="ARBA00023172"/>
    </source>
</evidence>
<dbReference type="GO" id="GO:0032196">
    <property type="term" value="P:transposition"/>
    <property type="evidence" value="ECO:0007669"/>
    <property type="project" value="UniProtKB-KW"/>
</dbReference>
<dbReference type="EMBL" id="JAQLKE010000051">
    <property type="protein sequence ID" value="MDB7085728.1"/>
    <property type="molecule type" value="Genomic_DNA"/>
</dbReference>
<proteinExistence type="inferred from homology"/>
<organism evidence="7 8">
    <name type="scientific">Thomasclavelia ramosa</name>
    <dbReference type="NCBI Taxonomy" id="1547"/>
    <lineage>
        <taxon>Bacteria</taxon>
        <taxon>Bacillati</taxon>
        <taxon>Bacillota</taxon>
        <taxon>Erysipelotrichia</taxon>
        <taxon>Erysipelotrichales</taxon>
        <taxon>Coprobacillaceae</taxon>
        <taxon>Thomasclavelia</taxon>
    </lineage>
</organism>
<feature type="domain" description="Probable transposase IS891/IS1136/IS1341" evidence="5">
    <location>
        <begin position="170"/>
        <end position="267"/>
    </location>
</feature>
<feature type="domain" description="Cas12f1-like TNB" evidence="6">
    <location>
        <begin position="292"/>
        <end position="359"/>
    </location>
</feature>
<dbReference type="Pfam" id="PF01385">
    <property type="entry name" value="OrfB_IS605"/>
    <property type="match status" value="1"/>
</dbReference>
<dbReference type="RefSeq" id="WP_272019310.1">
    <property type="nucleotide sequence ID" value="NZ_JAQLKE010000051.1"/>
</dbReference>
<keyword evidence="4" id="KW-0233">DNA recombination</keyword>
<dbReference type="GO" id="GO:0006310">
    <property type="term" value="P:DNA recombination"/>
    <property type="evidence" value="ECO:0007669"/>
    <property type="project" value="UniProtKB-KW"/>
</dbReference>
<comment type="caution">
    <text evidence="7">The sequence shown here is derived from an EMBL/GenBank/DDBJ whole genome shotgun (WGS) entry which is preliminary data.</text>
</comment>
<dbReference type="NCBIfam" id="NF040570">
    <property type="entry name" value="guided_TnpB"/>
    <property type="match status" value="1"/>
</dbReference>
<dbReference type="InterPro" id="IPR001959">
    <property type="entry name" value="Transposase"/>
</dbReference>
<dbReference type="Proteomes" id="UP001211987">
    <property type="component" value="Unassembled WGS sequence"/>
</dbReference>
<dbReference type="NCBIfam" id="TIGR01766">
    <property type="entry name" value="IS200/IS605 family accessory protein TnpB-like domain"/>
    <property type="match status" value="1"/>
</dbReference>
<dbReference type="InterPro" id="IPR010095">
    <property type="entry name" value="Cas12f1-like_TNB"/>
</dbReference>
<keyword evidence="2" id="KW-0815">Transposition</keyword>
<accession>A0AB35IQ46</accession>
<dbReference type="Pfam" id="PF07282">
    <property type="entry name" value="Cas12f1-like_TNB"/>
    <property type="match status" value="1"/>
</dbReference>
<protein>
    <submittedName>
        <fullName evidence="7">Transposase</fullName>
    </submittedName>
</protein>
<evidence type="ECO:0000256" key="1">
    <source>
        <dbReference type="ARBA" id="ARBA00008761"/>
    </source>
</evidence>
<dbReference type="AlphaFoldDB" id="A0AB35IQ46"/>
<name>A0AB35IQ46_9FIRM</name>
<evidence type="ECO:0000259" key="6">
    <source>
        <dbReference type="Pfam" id="PF07282"/>
    </source>
</evidence>
<evidence type="ECO:0000313" key="8">
    <source>
        <dbReference type="Proteomes" id="UP001211987"/>
    </source>
</evidence>
<reference evidence="7" key="1">
    <citation type="submission" date="2023-01" db="EMBL/GenBank/DDBJ databases">
        <title>Human gut microbiome strain richness.</title>
        <authorList>
            <person name="Chen-Liaw A."/>
        </authorList>
    </citation>
    <scope>NUCLEOTIDE SEQUENCE</scope>
    <source>
        <strain evidence="7">1001217st2_G6_1001217B_191108</strain>
    </source>
</reference>